<sequence>MKESNDKFCKNTLLNDNSQKEVNFCMESKRTYPKVSSSNKILENHIRQAIHS</sequence>
<name>A0A1W1CZK1_9ZZZZ</name>
<reference evidence="1" key="1">
    <citation type="submission" date="2016-10" db="EMBL/GenBank/DDBJ databases">
        <authorList>
            <person name="de Groot N.N."/>
        </authorList>
    </citation>
    <scope>NUCLEOTIDE SEQUENCE</scope>
</reference>
<protein>
    <submittedName>
        <fullName evidence="1">Uncharacterized protein</fullName>
    </submittedName>
</protein>
<proteinExistence type="predicted"/>
<organism evidence="1">
    <name type="scientific">hydrothermal vent metagenome</name>
    <dbReference type="NCBI Taxonomy" id="652676"/>
    <lineage>
        <taxon>unclassified sequences</taxon>
        <taxon>metagenomes</taxon>
        <taxon>ecological metagenomes</taxon>
    </lineage>
</organism>
<accession>A0A1W1CZK1</accession>
<evidence type="ECO:0000313" key="1">
    <source>
        <dbReference type="EMBL" id="SFV71306.1"/>
    </source>
</evidence>
<dbReference type="EMBL" id="FPHM01000227">
    <property type="protein sequence ID" value="SFV71306.1"/>
    <property type="molecule type" value="Genomic_DNA"/>
</dbReference>
<dbReference type="AlphaFoldDB" id="A0A1W1CZK1"/>
<gene>
    <name evidence="1" type="ORF">MNB_SV-13-59</name>
</gene>